<accession>A0ABM0V6E0</accession>
<name>A0ABM0V6E0_CAMSA</name>
<gene>
    <name evidence="2" type="primary">LOC104733701</name>
</gene>
<dbReference type="PANTHER" id="PTHR47150">
    <property type="entry name" value="OS12G0169200 PROTEIN"/>
    <property type="match status" value="1"/>
</dbReference>
<organism evidence="1 2">
    <name type="scientific">Camelina sativa</name>
    <name type="common">False flax</name>
    <name type="synonym">Myagrum sativum</name>
    <dbReference type="NCBI Taxonomy" id="90675"/>
    <lineage>
        <taxon>Eukaryota</taxon>
        <taxon>Viridiplantae</taxon>
        <taxon>Streptophyta</taxon>
        <taxon>Embryophyta</taxon>
        <taxon>Tracheophyta</taxon>
        <taxon>Spermatophyta</taxon>
        <taxon>Magnoliopsida</taxon>
        <taxon>eudicotyledons</taxon>
        <taxon>Gunneridae</taxon>
        <taxon>Pentapetalae</taxon>
        <taxon>rosids</taxon>
        <taxon>malvids</taxon>
        <taxon>Brassicales</taxon>
        <taxon>Brassicaceae</taxon>
        <taxon>Camelineae</taxon>
        <taxon>Camelina</taxon>
    </lineage>
</organism>
<reference evidence="2" key="2">
    <citation type="submission" date="2025-08" db="UniProtKB">
        <authorList>
            <consortium name="RefSeq"/>
        </authorList>
    </citation>
    <scope>IDENTIFICATION</scope>
    <source>
        <tissue evidence="2">Leaf</tissue>
    </source>
</reference>
<dbReference type="Pfam" id="PF04827">
    <property type="entry name" value="Plant_tran"/>
    <property type="match status" value="1"/>
</dbReference>
<dbReference type="PANTHER" id="PTHR47150:SF5">
    <property type="entry name" value="OS07G0546750 PROTEIN"/>
    <property type="match status" value="1"/>
</dbReference>
<sequence>MAYGSADDAVDEYLRIAETMAYSCLENFVEAIINCFGDEYLRRLTPEDLQRLLDIGELRGFLGMLGSIDCMHWEWNNCLTAWKCQYTCGSSKPTIILEDVASQDLWIWHAFFKPPGSGGVIGSRSQG</sequence>
<protein>
    <submittedName>
        <fullName evidence="2">Uncharacterized protein LOC104733701</fullName>
    </submittedName>
</protein>
<evidence type="ECO:0000313" key="1">
    <source>
        <dbReference type="Proteomes" id="UP000694864"/>
    </source>
</evidence>
<dbReference type="RefSeq" id="XP_010451563.1">
    <property type="nucleotide sequence ID" value="XM_010453261.1"/>
</dbReference>
<dbReference type="InterPro" id="IPR006912">
    <property type="entry name" value="Harbinger_derived_prot"/>
</dbReference>
<keyword evidence="1" id="KW-1185">Reference proteome</keyword>
<dbReference type="Proteomes" id="UP000694864">
    <property type="component" value="Chromosome 12"/>
</dbReference>
<evidence type="ECO:0000313" key="2">
    <source>
        <dbReference type="RefSeq" id="XP_010451563.1"/>
    </source>
</evidence>
<proteinExistence type="predicted"/>
<dbReference type="GeneID" id="104733701"/>
<reference evidence="1" key="1">
    <citation type="journal article" date="2014" name="Nat. Commun.">
        <title>The emerging biofuel crop Camelina sativa retains a highly undifferentiated hexaploid genome structure.</title>
        <authorList>
            <person name="Kagale S."/>
            <person name="Koh C."/>
            <person name="Nixon J."/>
            <person name="Bollina V."/>
            <person name="Clarke W.E."/>
            <person name="Tuteja R."/>
            <person name="Spillane C."/>
            <person name="Robinson S.J."/>
            <person name="Links M.G."/>
            <person name="Clarke C."/>
            <person name="Higgins E.E."/>
            <person name="Huebert T."/>
            <person name="Sharpe A.G."/>
            <person name="Parkin I.A."/>
        </authorList>
    </citation>
    <scope>NUCLEOTIDE SEQUENCE [LARGE SCALE GENOMIC DNA]</scope>
    <source>
        <strain evidence="1">cv. DH55</strain>
    </source>
</reference>